<name>A0A6N4SU02_CYTH3</name>
<feature type="binding site" evidence="11">
    <location>
        <position position="287"/>
    </location>
    <ligand>
        <name>FMN</name>
        <dbReference type="ChEBI" id="CHEBI:58210"/>
    </ligand>
</feature>
<evidence type="ECO:0000256" key="8">
    <source>
        <dbReference type="ARBA" id="ARBA00023002"/>
    </source>
</evidence>
<keyword evidence="8 11" id="KW-0560">Oxidoreductase</keyword>
<dbReference type="PROSITE" id="PS00911">
    <property type="entry name" value="DHODEHASE_1"/>
    <property type="match status" value="1"/>
</dbReference>
<dbReference type="NCBIfam" id="NF003645">
    <property type="entry name" value="PRK05286.1-2"/>
    <property type="match status" value="1"/>
</dbReference>
<feature type="binding site" evidence="11">
    <location>
        <begin position="131"/>
        <end position="135"/>
    </location>
    <ligand>
        <name>substrate</name>
    </ligand>
</feature>
<feature type="binding site" evidence="11">
    <location>
        <position position="316"/>
    </location>
    <ligand>
        <name>FMN</name>
        <dbReference type="ChEBI" id="CHEBI:58210"/>
    </ligand>
</feature>
<evidence type="ECO:0000256" key="3">
    <source>
        <dbReference type="ARBA" id="ARBA00005161"/>
    </source>
</evidence>
<evidence type="ECO:0000256" key="9">
    <source>
        <dbReference type="ARBA" id="ARBA00023136"/>
    </source>
</evidence>
<dbReference type="UniPathway" id="UPA00070">
    <property type="reaction ID" value="UER00946"/>
</dbReference>
<organism evidence="13 14">
    <name type="scientific">Cytophaga hutchinsonii (strain ATCC 33406 / DSM 1761 / CIP 103989 / NBRC 15051 / NCIMB 9469 / D465)</name>
    <dbReference type="NCBI Taxonomy" id="269798"/>
    <lineage>
        <taxon>Bacteria</taxon>
        <taxon>Pseudomonadati</taxon>
        <taxon>Bacteroidota</taxon>
        <taxon>Cytophagia</taxon>
        <taxon>Cytophagales</taxon>
        <taxon>Cytophagaceae</taxon>
        <taxon>Cytophaga</taxon>
    </lineage>
</organism>
<comment type="subunit">
    <text evidence="11">Monomer.</text>
</comment>
<dbReference type="NCBIfam" id="TIGR01036">
    <property type="entry name" value="pyrD_sub2"/>
    <property type="match status" value="1"/>
</dbReference>
<comment type="subcellular location">
    <subcellularLocation>
        <location evidence="11">Cell membrane</location>
        <topology evidence="11">Peripheral membrane protein</topology>
    </subcellularLocation>
    <subcellularLocation>
        <location evidence="2">Membrane</location>
    </subcellularLocation>
</comment>
<comment type="pathway">
    <text evidence="3 11">Pyrimidine metabolism; UMP biosynthesis via de novo pathway; orotate from (S)-dihydroorotate (quinone route): step 1/1.</text>
</comment>
<comment type="similarity">
    <text evidence="4 11">Belongs to the dihydroorotate dehydrogenase family. Type 2 subfamily.</text>
</comment>
<evidence type="ECO:0000256" key="6">
    <source>
        <dbReference type="ARBA" id="ARBA00022643"/>
    </source>
</evidence>
<evidence type="ECO:0000313" key="14">
    <source>
        <dbReference type="Proteomes" id="UP000001822"/>
    </source>
</evidence>
<evidence type="ECO:0000256" key="4">
    <source>
        <dbReference type="ARBA" id="ARBA00005359"/>
    </source>
</evidence>
<dbReference type="Gene3D" id="3.20.20.70">
    <property type="entry name" value="Aldolase class I"/>
    <property type="match status" value="1"/>
</dbReference>
<protein>
    <recommendedName>
        <fullName evidence="11">Dihydroorotate dehydrogenase (quinone)</fullName>
        <ecNumber evidence="11">1.3.5.2</ecNumber>
    </recommendedName>
    <alternativeName>
        <fullName evidence="11">DHOdehase</fullName>
        <shortName evidence="11">DHOD</shortName>
        <shortName evidence="11">DHODase</shortName>
    </alternativeName>
    <alternativeName>
        <fullName evidence="11">Dihydroorotate oxidase</fullName>
    </alternativeName>
</protein>
<keyword evidence="5 11" id="KW-0285">Flavoprotein</keyword>
<dbReference type="InterPro" id="IPR050074">
    <property type="entry name" value="DHO_dehydrogenase"/>
</dbReference>
<dbReference type="GO" id="GO:0005737">
    <property type="term" value="C:cytoplasm"/>
    <property type="evidence" value="ECO:0007669"/>
    <property type="project" value="InterPro"/>
</dbReference>
<dbReference type="Pfam" id="PF01180">
    <property type="entry name" value="DHO_dh"/>
    <property type="match status" value="1"/>
</dbReference>
<evidence type="ECO:0000256" key="1">
    <source>
        <dbReference type="ARBA" id="ARBA00003125"/>
    </source>
</evidence>
<evidence type="ECO:0000256" key="5">
    <source>
        <dbReference type="ARBA" id="ARBA00022630"/>
    </source>
</evidence>
<dbReference type="InterPro" id="IPR001295">
    <property type="entry name" value="Dihydroorotate_DH_CS"/>
</dbReference>
<dbReference type="AlphaFoldDB" id="A0A6N4SU02"/>
<feature type="binding site" evidence="11">
    <location>
        <begin position="337"/>
        <end position="338"/>
    </location>
    <ligand>
        <name>FMN</name>
        <dbReference type="ChEBI" id="CHEBI:58210"/>
    </ligand>
</feature>
<reference evidence="13 14" key="1">
    <citation type="journal article" date="2007" name="Appl. Environ. Microbiol.">
        <title>Genome sequence of the cellulolytic gliding bacterium Cytophaga hutchinsonii.</title>
        <authorList>
            <person name="Xie G."/>
            <person name="Bruce D.C."/>
            <person name="Challacombe J.F."/>
            <person name="Chertkov O."/>
            <person name="Detter J.C."/>
            <person name="Gilna P."/>
            <person name="Han C.S."/>
            <person name="Lucas S."/>
            <person name="Misra M."/>
            <person name="Myers G.L."/>
            <person name="Richardson P."/>
            <person name="Tapia R."/>
            <person name="Thayer N."/>
            <person name="Thompson L.S."/>
            <person name="Brettin T.S."/>
            <person name="Henrissat B."/>
            <person name="Wilson D.B."/>
            <person name="McBride M.J."/>
        </authorList>
    </citation>
    <scope>NUCLEOTIDE SEQUENCE [LARGE SCALE GENOMIC DNA]</scope>
    <source>
        <strain evidence="14">ATCC 33406 / DSM 1761 / CIP 103989 / NBRC 15051 / NCIMB 9469 / D465</strain>
    </source>
</reference>
<dbReference type="EC" id="1.3.5.2" evidence="11"/>
<feature type="binding site" evidence="11">
    <location>
        <position position="261"/>
    </location>
    <ligand>
        <name>FMN</name>
        <dbReference type="ChEBI" id="CHEBI:58210"/>
    </ligand>
</feature>
<gene>
    <name evidence="11 13" type="primary">pyrD</name>
    <name evidence="13" type="ordered locus">CHU_2701</name>
</gene>
<keyword evidence="6 11" id="KW-0288">FMN</keyword>
<evidence type="ECO:0000256" key="7">
    <source>
        <dbReference type="ARBA" id="ARBA00022975"/>
    </source>
</evidence>
<dbReference type="PROSITE" id="PS00912">
    <property type="entry name" value="DHODEHASE_2"/>
    <property type="match status" value="1"/>
</dbReference>
<feature type="binding site" evidence="11">
    <location>
        <position position="86"/>
    </location>
    <ligand>
        <name>substrate</name>
    </ligand>
</feature>
<dbReference type="Proteomes" id="UP000001822">
    <property type="component" value="Chromosome"/>
</dbReference>
<dbReference type="PANTHER" id="PTHR48109">
    <property type="entry name" value="DIHYDROOROTATE DEHYDROGENASE (QUINONE), MITOCHONDRIAL-RELATED"/>
    <property type="match status" value="1"/>
</dbReference>
<feature type="binding site" evidence="11">
    <location>
        <position position="233"/>
    </location>
    <ligand>
        <name>FMN</name>
        <dbReference type="ChEBI" id="CHEBI:58210"/>
    </ligand>
</feature>
<dbReference type="GO" id="GO:0005886">
    <property type="term" value="C:plasma membrane"/>
    <property type="evidence" value="ECO:0007669"/>
    <property type="project" value="UniProtKB-SubCell"/>
</dbReference>
<feature type="active site" description="Nucleophile" evidence="11">
    <location>
        <position position="195"/>
    </location>
</feature>
<dbReference type="GO" id="GO:0044205">
    <property type="term" value="P:'de novo' UMP biosynthetic process"/>
    <property type="evidence" value="ECO:0007669"/>
    <property type="project" value="UniProtKB-UniRule"/>
</dbReference>
<feature type="binding site" evidence="11">
    <location>
        <begin position="262"/>
        <end position="263"/>
    </location>
    <ligand>
        <name>substrate</name>
    </ligand>
</feature>
<feature type="binding site" evidence="11">
    <location>
        <position position="106"/>
    </location>
    <ligand>
        <name>FMN</name>
        <dbReference type="ChEBI" id="CHEBI:58210"/>
    </ligand>
</feature>
<comment type="function">
    <text evidence="1 11">Catalyzes the conversion of dihydroorotate to orotate with quinone as electron acceptor.</text>
</comment>
<dbReference type="SUPFAM" id="SSF51395">
    <property type="entry name" value="FMN-linked oxidoreductases"/>
    <property type="match status" value="1"/>
</dbReference>
<feature type="binding site" evidence="11">
    <location>
        <begin position="82"/>
        <end position="86"/>
    </location>
    <ligand>
        <name>FMN</name>
        <dbReference type="ChEBI" id="CHEBI:58210"/>
    </ligand>
</feature>
<comment type="cofactor">
    <cofactor evidence="11">
        <name>FMN</name>
        <dbReference type="ChEBI" id="CHEBI:58210"/>
    </cofactor>
    <text evidence="11">Binds 1 FMN per subunit.</text>
</comment>
<feature type="binding site" evidence="11">
    <location>
        <position position="192"/>
    </location>
    <ligand>
        <name>substrate</name>
    </ligand>
</feature>
<proteinExistence type="inferred from homology"/>
<keyword evidence="14" id="KW-1185">Reference proteome</keyword>
<keyword evidence="7 11" id="KW-0665">Pyrimidine biosynthesis</keyword>
<dbReference type="InterPro" id="IPR005720">
    <property type="entry name" value="Dihydroorotate_DH_cat"/>
</dbReference>
<feature type="binding site" evidence="11">
    <location>
        <position position="159"/>
    </location>
    <ligand>
        <name>FMN</name>
        <dbReference type="ChEBI" id="CHEBI:58210"/>
    </ligand>
</feature>
<dbReference type="NCBIfam" id="NF003648">
    <property type="entry name" value="PRK05286.2-1"/>
    <property type="match status" value="1"/>
</dbReference>
<dbReference type="NCBIfam" id="NF003652">
    <property type="entry name" value="PRK05286.2-5"/>
    <property type="match status" value="1"/>
</dbReference>
<dbReference type="KEGG" id="chu:CHU_2701"/>
<dbReference type="GO" id="GO:0006207">
    <property type="term" value="P:'de novo' pyrimidine nucleobase biosynthetic process"/>
    <property type="evidence" value="ECO:0007669"/>
    <property type="project" value="UniProtKB-UniRule"/>
</dbReference>
<sequence>MCLSVFLRTHLNDTILYKLLIKPILFCFTPERAHHITFTGLKILFKIPGVSSIFRSIYAVQDKRLERTVFGITFPNPVGLAAGFDKDAKIVDEFSSLGFGFIEIGTVTPVPQAGNDKPRLFRLPEDKAIINRMGFNNGGMKEVAARLRKRKSRVLIGGNIGKNKVTPNEEALNDYIKAFNELFDCVDYFVVNVSSPNTPGLRALQEKGPLTELLNRLQEVNNQKSVPKPILLKIAPDLTNEQLDDIVEIITETKLSGIIATNTTISRDGLTTEKEKVEKIGMGGLSGKPLTVRSTEVIRYLVKKSNGSIPVIGVGGIHSPKDALEKLEAGASLIQLYSGFIYEGPALVGAINKEILRNIKY</sequence>
<evidence type="ECO:0000259" key="12">
    <source>
        <dbReference type="Pfam" id="PF01180"/>
    </source>
</evidence>
<dbReference type="InterPro" id="IPR013785">
    <property type="entry name" value="Aldolase_TIM"/>
</dbReference>
<dbReference type="CDD" id="cd04738">
    <property type="entry name" value="DHOD_2_like"/>
    <property type="match status" value="1"/>
</dbReference>
<accession>A0A6N4SU02</accession>
<evidence type="ECO:0000256" key="10">
    <source>
        <dbReference type="ARBA" id="ARBA00048639"/>
    </source>
</evidence>
<evidence type="ECO:0000256" key="11">
    <source>
        <dbReference type="HAMAP-Rule" id="MF_00225"/>
    </source>
</evidence>
<feature type="binding site" evidence="11">
    <location>
        <position position="192"/>
    </location>
    <ligand>
        <name>FMN</name>
        <dbReference type="ChEBI" id="CHEBI:58210"/>
    </ligand>
</feature>
<dbReference type="GO" id="GO:0106430">
    <property type="term" value="F:dihydroorotate dehydrogenase (quinone) activity"/>
    <property type="evidence" value="ECO:0007669"/>
    <property type="project" value="UniProtKB-EC"/>
</dbReference>
<dbReference type="EMBL" id="CP000383">
    <property type="protein sequence ID" value="ABG59952.1"/>
    <property type="molecule type" value="Genomic_DNA"/>
</dbReference>
<dbReference type="PANTHER" id="PTHR48109:SF4">
    <property type="entry name" value="DIHYDROOROTATE DEHYDROGENASE (QUINONE), MITOCHONDRIAL"/>
    <property type="match status" value="1"/>
</dbReference>
<dbReference type="InterPro" id="IPR005719">
    <property type="entry name" value="Dihydroorotate_DH_2"/>
</dbReference>
<feature type="binding site" evidence="11">
    <location>
        <position position="197"/>
    </location>
    <ligand>
        <name>substrate</name>
    </ligand>
</feature>
<comment type="catalytic activity">
    <reaction evidence="10 11">
        <text>(S)-dihydroorotate + a quinone = orotate + a quinol</text>
        <dbReference type="Rhea" id="RHEA:30187"/>
        <dbReference type="ChEBI" id="CHEBI:24646"/>
        <dbReference type="ChEBI" id="CHEBI:30839"/>
        <dbReference type="ChEBI" id="CHEBI:30864"/>
        <dbReference type="ChEBI" id="CHEBI:132124"/>
        <dbReference type="EC" id="1.3.5.2"/>
    </reaction>
</comment>
<dbReference type="HAMAP" id="MF_00225">
    <property type="entry name" value="DHO_dh_type2"/>
    <property type="match status" value="1"/>
</dbReference>
<keyword evidence="11" id="KW-1003">Cell membrane</keyword>
<evidence type="ECO:0000256" key="2">
    <source>
        <dbReference type="ARBA" id="ARBA00004370"/>
    </source>
</evidence>
<feature type="domain" description="Dihydroorotate dehydrogenase catalytic" evidence="12">
    <location>
        <begin position="65"/>
        <end position="357"/>
    </location>
</feature>
<keyword evidence="9 11" id="KW-0472">Membrane</keyword>
<evidence type="ECO:0000313" key="13">
    <source>
        <dbReference type="EMBL" id="ABG59952.1"/>
    </source>
</evidence>